<dbReference type="Proteomes" id="UP001177003">
    <property type="component" value="Chromosome 5"/>
</dbReference>
<keyword evidence="2" id="KW-1185">Reference proteome</keyword>
<dbReference type="EMBL" id="OX465081">
    <property type="protein sequence ID" value="CAI9287127.1"/>
    <property type="molecule type" value="Genomic_DNA"/>
</dbReference>
<reference evidence="1" key="1">
    <citation type="submission" date="2023-04" db="EMBL/GenBank/DDBJ databases">
        <authorList>
            <person name="Vijverberg K."/>
            <person name="Xiong W."/>
            <person name="Schranz E."/>
        </authorList>
    </citation>
    <scope>NUCLEOTIDE SEQUENCE</scope>
</reference>
<name>A0AA36E9F3_LACSI</name>
<proteinExistence type="predicted"/>
<protein>
    <submittedName>
        <fullName evidence="1">Uncharacterized protein</fullName>
    </submittedName>
</protein>
<evidence type="ECO:0000313" key="2">
    <source>
        <dbReference type="Proteomes" id="UP001177003"/>
    </source>
</evidence>
<sequence>MQVLHWPLCAACDWVWRTLYHIRKVICGCTSAFVAHTLPVCDIHEPADLTVAVWVPYTSVETHDMAAIGEDRRPAGIGCIADVIVLGHQVAVVMGFGRHKLAINSAAEPTDIVVGVYVRGCPSSVDAPLLSRDCIGRTWLIVSPSFRCGPLSVIFNS</sequence>
<gene>
    <name evidence="1" type="ORF">LSALG_LOCUS26510</name>
</gene>
<accession>A0AA36E9F3</accession>
<organism evidence="1 2">
    <name type="scientific">Lactuca saligna</name>
    <name type="common">Willowleaf lettuce</name>
    <dbReference type="NCBI Taxonomy" id="75948"/>
    <lineage>
        <taxon>Eukaryota</taxon>
        <taxon>Viridiplantae</taxon>
        <taxon>Streptophyta</taxon>
        <taxon>Embryophyta</taxon>
        <taxon>Tracheophyta</taxon>
        <taxon>Spermatophyta</taxon>
        <taxon>Magnoliopsida</taxon>
        <taxon>eudicotyledons</taxon>
        <taxon>Gunneridae</taxon>
        <taxon>Pentapetalae</taxon>
        <taxon>asterids</taxon>
        <taxon>campanulids</taxon>
        <taxon>Asterales</taxon>
        <taxon>Asteraceae</taxon>
        <taxon>Cichorioideae</taxon>
        <taxon>Cichorieae</taxon>
        <taxon>Lactucinae</taxon>
        <taxon>Lactuca</taxon>
    </lineage>
</organism>
<dbReference type="AlphaFoldDB" id="A0AA36E9F3"/>
<evidence type="ECO:0000313" key="1">
    <source>
        <dbReference type="EMBL" id="CAI9287127.1"/>
    </source>
</evidence>